<evidence type="ECO:0000313" key="2">
    <source>
        <dbReference type="Proteomes" id="UP000292052"/>
    </source>
</evidence>
<proteinExistence type="predicted"/>
<name>A0A482VEY1_ASBVE</name>
<sequence length="102" mass="11692">IYEFDKESVHKISSTAKVTVMLPEHKGSMAKDILIDAFPTPALLREQSNVFAIRVSQSLWFGGFYISKYYVRTMSNESGPKHQKIFRAVYSFVSGYYNNTKV</sequence>
<protein>
    <submittedName>
        <fullName evidence="1">Uncharacterized protein</fullName>
    </submittedName>
</protein>
<comment type="caution">
    <text evidence="1">The sequence shown here is derived from an EMBL/GenBank/DDBJ whole genome shotgun (WGS) entry which is preliminary data.</text>
</comment>
<organism evidence="1 2">
    <name type="scientific">Asbolus verrucosus</name>
    <name type="common">Desert ironclad beetle</name>
    <dbReference type="NCBI Taxonomy" id="1661398"/>
    <lineage>
        <taxon>Eukaryota</taxon>
        <taxon>Metazoa</taxon>
        <taxon>Ecdysozoa</taxon>
        <taxon>Arthropoda</taxon>
        <taxon>Hexapoda</taxon>
        <taxon>Insecta</taxon>
        <taxon>Pterygota</taxon>
        <taxon>Neoptera</taxon>
        <taxon>Endopterygota</taxon>
        <taxon>Coleoptera</taxon>
        <taxon>Polyphaga</taxon>
        <taxon>Cucujiformia</taxon>
        <taxon>Tenebrionidae</taxon>
        <taxon>Pimeliinae</taxon>
        <taxon>Asbolus</taxon>
    </lineage>
</organism>
<feature type="non-terminal residue" evidence="1">
    <location>
        <position position="1"/>
    </location>
</feature>
<gene>
    <name evidence="1" type="ORF">BDFB_011292</name>
</gene>
<evidence type="ECO:0000313" key="1">
    <source>
        <dbReference type="EMBL" id="RZB94435.1"/>
    </source>
</evidence>
<accession>A0A482VEY1</accession>
<dbReference type="Proteomes" id="UP000292052">
    <property type="component" value="Unassembled WGS sequence"/>
</dbReference>
<keyword evidence="2" id="KW-1185">Reference proteome</keyword>
<dbReference type="EMBL" id="QDEB01106437">
    <property type="protein sequence ID" value="RZB94435.1"/>
    <property type="molecule type" value="Genomic_DNA"/>
</dbReference>
<dbReference type="AlphaFoldDB" id="A0A482VEY1"/>
<reference evidence="1 2" key="1">
    <citation type="submission" date="2017-03" db="EMBL/GenBank/DDBJ databases">
        <title>Genome of the blue death feigning beetle - Asbolus verrucosus.</title>
        <authorList>
            <person name="Rider S.D."/>
        </authorList>
    </citation>
    <scope>NUCLEOTIDE SEQUENCE [LARGE SCALE GENOMIC DNA]</scope>
    <source>
        <strain evidence="1">Butters</strain>
        <tissue evidence="1">Head and leg muscle</tissue>
    </source>
</reference>